<sequence>MRLIKRPKVVDADTETAVATNMPESINSSLFTSPRRESISPFRRHLHWMVLLFSPLGSPLNHQLARSRPCDSSQKTTINKNQAKTSLLPRDTTHAHYLKPHPKVLEKITKFSSPSVLFQDSPSPPPLGSHHKKAPPRPNYTNLQDALNASMIHNAEDNYFGAFIDKPRPVVRRKQKQSPFDGVHLPRKKAKLNPSTVAAPSSGNSNIMPTDKTREDGDSYVRLFVGRHMDFIFGASWLKNAHESTIPNSSKQKRRDRRMLLVKNSNTRHIGAKNHLQGEIQKLGAKRGLPPELNSCSTGLMNWQRKDRMLSFSKRNSGWVERMFASIFAPETLAGYWIVQNSDAEFPGDETDDEDDLPYLDLSEVHKVRASSSSYPSVDTGKIAMPLTSPNPKFLIAGFFCHDRYTLESMKLNADDWEKSYEERVVELDWRWSWKFE</sequence>
<feature type="region of interest" description="Disordered" evidence="1">
    <location>
        <begin position="116"/>
        <end position="138"/>
    </location>
</feature>
<name>A0A9W9A765_9AGAR</name>
<proteinExistence type="predicted"/>
<feature type="region of interest" description="Disordered" evidence="1">
    <location>
        <begin position="64"/>
        <end position="84"/>
    </location>
</feature>
<gene>
    <name evidence="2" type="ORF">C8J55DRAFT_562075</name>
</gene>
<comment type="caution">
    <text evidence="2">The sequence shown here is derived from an EMBL/GenBank/DDBJ whole genome shotgun (WGS) entry which is preliminary data.</text>
</comment>
<organism evidence="2 3">
    <name type="scientific">Lentinula lateritia</name>
    <dbReference type="NCBI Taxonomy" id="40482"/>
    <lineage>
        <taxon>Eukaryota</taxon>
        <taxon>Fungi</taxon>
        <taxon>Dikarya</taxon>
        <taxon>Basidiomycota</taxon>
        <taxon>Agaricomycotina</taxon>
        <taxon>Agaricomycetes</taxon>
        <taxon>Agaricomycetidae</taxon>
        <taxon>Agaricales</taxon>
        <taxon>Marasmiineae</taxon>
        <taxon>Omphalotaceae</taxon>
        <taxon>Lentinula</taxon>
    </lineage>
</organism>
<evidence type="ECO:0000313" key="2">
    <source>
        <dbReference type="EMBL" id="KAJ4476037.1"/>
    </source>
</evidence>
<evidence type="ECO:0000256" key="1">
    <source>
        <dbReference type="SAM" id="MobiDB-lite"/>
    </source>
</evidence>
<reference evidence="2" key="2">
    <citation type="journal article" date="2023" name="Proc. Natl. Acad. Sci. U.S.A.">
        <title>A global phylogenomic analysis of the shiitake genus Lentinula.</title>
        <authorList>
            <person name="Sierra-Patev S."/>
            <person name="Min B."/>
            <person name="Naranjo-Ortiz M."/>
            <person name="Looney B."/>
            <person name="Konkel Z."/>
            <person name="Slot J.C."/>
            <person name="Sakamoto Y."/>
            <person name="Steenwyk J.L."/>
            <person name="Rokas A."/>
            <person name="Carro J."/>
            <person name="Camarero S."/>
            <person name="Ferreira P."/>
            <person name="Molpeceres G."/>
            <person name="Ruiz-Duenas F.J."/>
            <person name="Serrano A."/>
            <person name="Henrissat B."/>
            <person name="Drula E."/>
            <person name="Hughes K.W."/>
            <person name="Mata J.L."/>
            <person name="Ishikawa N.K."/>
            <person name="Vargas-Isla R."/>
            <person name="Ushijima S."/>
            <person name="Smith C.A."/>
            <person name="Donoghue J."/>
            <person name="Ahrendt S."/>
            <person name="Andreopoulos W."/>
            <person name="He G."/>
            <person name="LaButti K."/>
            <person name="Lipzen A."/>
            <person name="Ng V."/>
            <person name="Riley R."/>
            <person name="Sandor L."/>
            <person name="Barry K."/>
            <person name="Martinez A.T."/>
            <person name="Xiao Y."/>
            <person name="Gibbons J.G."/>
            <person name="Terashima K."/>
            <person name="Grigoriev I.V."/>
            <person name="Hibbett D."/>
        </authorList>
    </citation>
    <scope>NUCLEOTIDE SEQUENCE</scope>
    <source>
        <strain evidence="2">Sp2 HRB7682 ss15</strain>
    </source>
</reference>
<feature type="compositionally biased region" description="Polar residues" evidence="1">
    <location>
        <begin position="193"/>
        <end position="208"/>
    </location>
</feature>
<dbReference type="Proteomes" id="UP001150238">
    <property type="component" value="Unassembled WGS sequence"/>
</dbReference>
<reference evidence="2" key="1">
    <citation type="submission" date="2022-08" db="EMBL/GenBank/DDBJ databases">
        <authorList>
            <consortium name="DOE Joint Genome Institute"/>
            <person name="Min B."/>
            <person name="Riley R."/>
            <person name="Sierra-Patev S."/>
            <person name="Naranjo-Ortiz M."/>
            <person name="Looney B."/>
            <person name="Konkel Z."/>
            <person name="Slot J.C."/>
            <person name="Sakamoto Y."/>
            <person name="Steenwyk J.L."/>
            <person name="Rokas A."/>
            <person name="Carro J."/>
            <person name="Camarero S."/>
            <person name="Ferreira P."/>
            <person name="Molpeceres G."/>
            <person name="Ruiz-Duenas F.J."/>
            <person name="Serrano A."/>
            <person name="Henrissat B."/>
            <person name="Drula E."/>
            <person name="Hughes K.W."/>
            <person name="Mata J.L."/>
            <person name="Ishikawa N.K."/>
            <person name="Vargas-Isla R."/>
            <person name="Ushijima S."/>
            <person name="Smith C.A."/>
            <person name="Ahrendt S."/>
            <person name="Andreopoulos W."/>
            <person name="He G."/>
            <person name="Labutti K."/>
            <person name="Lipzen A."/>
            <person name="Ng V."/>
            <person name="Sandor L."/>
            <person name="Barry K."/>
            <person name="Martinez A.T."/>
            <person name="Xiao Y."/>
            <person name="Gibbons J.G."/>
            <person name="Terashima K."/>
            <person name="Hibbett D.S."/>
            <person name="Grigoriev I.V."/>
        </authorList>
    </citation>
    <scope>NUCLEOTIDE SEQUENCE</scope>
    <source>
        <strain evidence="2">Sp2 HRB7682 ss15</strain>
    </source>
</reference>
<protein>
    <submittedName>
        <fullName evidence="2">Uncharacterized protein</fullName>
    </submittedName>
</protein>
<dbReference type="EMBL" id="JANVFS010000021">
    <property type="protein sequence ID" value="KAJ4476037.1"/>
    <property type="molecule type" value="Genomic_DNA"/>
</dbReference>
<feature type="compositionally biased region" description="Polar residues" evidence="1">
    <location>
        <begin position="70"/>
        <end position="84"/>
    </location>
</feature>
<dbReference type="AlphaFoldDB" id="A0A9W9A765"/>
<feature type="region of interest" description="Disordered" evidence="1">
    <location>
        <begin position="184"/>
        <end position="213"/>
    </location>
</feature>
<evidence type="ECO:0000313" key="3">
    <source>
        <dbReference type="Proteomes" id="UP001150238"/>
    </source>
</evidence>
<accession>A0A9W9A765</accession>